<protein>
    <submittedName>
        <fullName evidence="1">Uncharacterized protein</fullName>
    </submittedName>
</protein>
<proteinExistence type="predicted"/>
<accession>A0A0E9W1D7</accession>
<dbReference type="AlphaFoldDB" id="A0A0E9W1D7"/>
<dbReference type="EMBL" id="GBXM01024431">
    <property type="protein sequence ID" value="JAH84146.1"/>
    <property type="molecule type" value="Transcribed_RNA"/>
</dbReference>
<sequence length="21" mass="1989">MGNIAILCGAVSCSGPAGVRL</sequence>
<organism evidence="1">
    <name type="scientific">Anguilla anguilla</name>
    <name type="common">European freshwater eel</name>
    <name type="synonym">Muraena anguilla</name>
    <dbReference type="NCBI Taxonomy" id="7936"/>
    <lineage>
        <taxon>Eukaryota</taxon>
        <taxon>Metazoa</taxon>
        <taxon>Chordata</taxon>
        <taxon>Craniata</taxon>
        <taxon>Vertebrata</taxon>
        <taxon>Euteleostomi</taxon>
        <taxon>Actinopterygii</taxon>
        <taxon>Neopterygii</taxon>
        <taxon>Teleostei</taxon>
        <taxon>Anguilliformes</taxon>
        <taxon>Anguillidae</taxon>
        <taxon>Anguilla</taxon>
    </lineage>
</organism>
<name>A0A0E9W1D7_ANGAN</name>
<reference evidence="1" key="2">
    <citation type="journal article" date="2015" name="Fish Shellfish Immunol.">
        <title>Early steps in the European eel (Anguilla anguilla)-Vibrio vulnificus interaction in the gills: Role of the RtxA13 toxin.</title>
        <authorList>
            <person name="Callol A."/>
            <person name="Pajuelo D."/>
            <person name="Ebbesson L."/>
            <person name="Teles M."/>
            <person name="MacKenzie S."/>
            <person name="Amaro C."/>
        </authorList>
    </citation>
    <scope>NUCLEOTIDE SEQUENCE</scope>
</reference>
<evidence type="ECO:0000313" key="1">
    <source>
        <dbReference type="EMBL" id="JAH84146.1"/>
    </source>
</evidence>
<reference evidence="1" key="1">
    <citation type="submission" date="2014-11" db="EMBL/GenBank/DDBJ databases">
        <authorList>
            <person name="Amaro Gonzalez C."/>
        </authorList>
    </citation>
    <scope>NUCLEOTIDE SEQUENCE</scope>
</reference>